<dbReference type="EMBL" id="SMOL01000781">
    <property type="protein sequence ID" value="KAB2594777.1"/>
    <property type="molecule type" value="Genomic_DNA"/>
</dbReference>
<dbReference type="Gene3D" id="1.10.601.10">
    <property type="entry name" value="RNA Polymerase Primary Sigma Factor"/>
    <property type="match status" value="1"/>
</dbReference>
<keyword evidence="3" id="KW-1185">Reference proteome</keyword>
<feature type="compositionally biased region" description="Polar residues" evidence="1">
    <location>
        <begin position="1"/>
        <end position="13"/>
    </location>
</feature>
<feature type="region of interest" description="Disordered" evidence="1">
    <location>
        <begin position="1"/>
        <end position="39"/>
    </location>
</feature>
<organism evidence="2 3">
    <name type="scientific">Pyrus ussuriensis x Pyrus communis</name>
    <dbReference type="NCBI Taxonomy" id="2448454"/>
    <lineage>
        <taxon>Eukaryota</taxon>
        <taxon>Viridiplantae</taxon>
        <taxon>Streptophyta</taxon>
        <taxon>Embryophyta</taxon>
        <taxon>Tracheophyta</taxon>
        <taxon>Spermatophyta</taxon>
        <taxon>Magnoliopsida</taxon>
        <taxon>eudicotyledons</taxon>
        <taxon>Gunneridae</taxon>
        <taxon>Pentapetalae</taxon>
        <taxon>rosids</taxon>
        <taxon>fabids</taxon>
        <taxon>Rosales</taxon>
        <taxon>Rosaceae</taxon>
        <taxon>Amygdaloideae</taxon>
        <taxon>Maleae</taxon>
        <taxon>Pyrus</taxon>
    </lineage>
</organism>
<dbReference type="AlphaFoldDB" id="A0A5N5EVI0"/>
<feature type="compositionally biased region" description="Pro residues" evidence="1">
    <location>
        <begin position="18"/>
        <end position="27"/>
    </location>
</feature>
<gene>
    <name evidence="2" type="ORF">D8674_030227</name>
</gene>
<dbReference type="OrthoDB" id="10591016at2759"/>
<reference evidence="3" key="2">
    <citation type="submission" date="2019-10" db="EMBL/GenBank/DDBJ databases">
        <title>A de novo genome assembly of a pear dwarfing rootstock.</title>
        <authorList>
            <person name="Wang F."/>
            <person name="Wang J."/>
            <person name="Li S."/>
            <person name="Zhang Y."/>
            <person name="Fang M."/>
            <person name="Ma L."/>
            <person name="Zhao Y."/>
            <person name="Jiang S."/>
        </authorList>
    </citation>
    <scope>NUCLEOTIDE SEQUENCE [LARGE SCALE GENOMIC DNA]</scope>
</reference>
<protein>
    <submittedName>
        <fullName evidence="2">RNA polymerase sigma factor sigD</fullName>
    </submittedName>
</protein>
<reference evidence="2 3" key="3">
    <citation type="submission" date="2019-11" db="EMBL/GenBank/DDBJ databases">
        <title>A de novo genome assembly of a pear dwarfing rootstock.</title>
        <authorList>
            <person name="Wang F."/>
            <person name="Wang J."/>
            <person name="Li S."/>
            <person name="Zhang Y."/>
            <person name="Fang M."/>
            <person name="Ma L."/>
            <person name="Zhao Y."/>
            <person name="Jiang S."/>
        </authorList>
    </citation>
    <scope>NUCLEOTIDE SEQUENCE [LARGE SCALE GENOMIC DNA]</scope>
    <source>
        <strain evidence="2">S2</strain>
        <tissue evidence="2">Leaf</tissue>
    </source>
</reference>
<evidence type="ECO:0000313" key="2">
    <source>
        <dbReference type="EMBL" id="KAB2594777.1"/>
    </source>
</evidence>
<dbReference type="InterPro" id="IPR013325">
    <property type="entry name" value="RNA_pol_sigma_r2"/>
</dbReference>
<reference evidence="2 3" key="1">
    <citation type="submission" date="2019-09" db="EMBL/GenBank/DDBJ databases">
        <authorList>
            <person name="Ou C."/>
        </authorList>
    </citation>
    <scope>NUCLEOTIDE SEQUENCE [LARGE SCALE GENOMIC DNA]</scope>
    <source>
        <strain evidence="2">S2</strain>
        <tissue evidence="2">Leaf</tissue>
    </source>
</reference>
<dbReference type="GO" id="GO:0006352">
    <property type="term" value="P:DNA-templated transcription initiation"/>
    <property type="evidence" value="ECO:0007669"/>
    <property type="project" value="InterPro"/>
</dbReference>
<proteinExistence type="predicted"/>
<dbReference type="Proteomes" id="UP000327157">
    <property type="component" value="Chromosome 7"/>
</dbReference>
<dbReference type="SUPFAM" id="SSF88946">
    <property type="entry name" value="Sigma2 domain of RNA polymerase sigma factors"/>
    <property type="match status" value="1"/>
</dbReference>
<sequence>MAITGSICSSPNQHPTLPTLPLPPIPPLKTHHPFQLHFPPPSSSSKFGANWVSNDALVIAATAEALALARAAVVAARDAAAVRDEIVEAWSCRESGNGSGGLVVRRKRRRKRRKGLEGLDEERGRGVGDGKLSFGFVRCGHLKRRTGADLKAVSQGNGNEDESIDKVLCKKRESQERIIRSYRGLIVSVSRRWKLSMYIDWWIRQAIIRALDNKSRIIRLPFICVGKHMRYDGKNYKS</sequence>
<evidence type="ECO:0000256" key="1">
    <source>
        <dbReference type="SAM" id="MobiDB-lite"/>
    </source>
</evidence>
<evidence type="ECO:0000313" key="3">
    <source>
        <dbReference type="Proteomes" id="UP000327157"/>
    </source>
</evidence>
<accession>A0A5N5EVI0</accession>
<name>A0A5N5EVI0_9ROSA</name>
<comment type="caution">
    <text evidence="2">The sequence shown here is derived from an EMBL/GenBank/DDBJ whole genome shotgun (WGS) entry which is preliminary data.</text>
</comment>
<dbReference type="GO" id="GO:0003700">
    <property type="term" value="F:DNA-binding transcription factor activity"/>
    <property type="evidence" value="ECO:0007669"/>
    <property type="project" value="InterPro"/>
</dbReference>